<protein>
    <submittedName>
        <fullName evidence="18">Polysaccharide biosynthesis/export family protein</fullName>
    </submittedName>
</protein>
<keyword evidence="5" id="KW-0762">Sugar transport</keyword>
<keyword evidence="14" id="KW-0449">Lipoprotein</keyword>
<keyword evidence="8" id="KW-0625">Polysaccharide transport</keyword>
<evidence type="ECO:0000256" key="3">
    <source>
        <dbReference type="ARBA" id="ARBA00022448"/>
    </source>
</evidence>
<keyword evidence="3" id="KW-0813">Transport</keyword>
<keyword evidence="9" id="KW-0406">Ion transport</keyword>
<proteinExistence type="inferred from homology"/>
<dbReference type="EMBL" id="JAEVLS010000006">
    <property type="protein sequence ID" value="MBM0107990.1"/>
    <property type="molecule type" value="Genomic_DNA"/>
</dbReference>
<keyword evidence="10" id="KW-0626">Porin</keyword>
<evidence type="ECO:0000259" key="16">
    <source>
        <dbReference type="Pfam" id="PF02563"/>
    </source>
</evidence>
<evidence type="ECO:0000256" key="6">
    <source>
        <dbReference type="ARBA" id="ARBA00022692"/>
    </source>
</evidence>
<comment type="similarity">
    <text evidence="2">Belongs to the BexD/CtrA/VexA family.</text>
</comment>
<keyword evidence="11" id="KW-0472">Membrane</keyword>
<evidence type="ECO:0000256" key="9">
    <source>
        <dbReference type="ARBA" id="ARBA00023065"/>
    </source>
</evidence>
<comment type="subcellular location">
    <subcellularLocation>
        <location evidence="1">Cell outer membrane</location>
        <topology evidence="1">Multi-pass membrane protein</topology>
    </subcellularLocation>
</comment>
<evidence type="ECO:0000313" key="18">
    <source>
        <dbReference type="EMBL" id="MBM0107990.1"/>
    </source>
</evidence>
<evidence type="ECO:0000256" key="4">
    <source>
        <dbReference type="ARBA" id="ARBA00022452"/>
    </source>
</evidence>
<dbReference type="Proteomes" id="UP000661077">
    <property type="component" value="Unassembled WGS sequence"/>
</dbReference>
<organism evidence="18 19">
    <name type="scientific">Steroidobacter gossypii</name>
    <dbReference type="NCBI Taxonomy" id="2805490"/>
    <lineage>
        <taxon>Bacteria</taxon>
        <taxon>Pseudomonadati</taxon>
        <taxon>Pseudomonadota</taxon>
        <taxon>Gammaproteobacteria</taxon>
        <taxon>Steroidobacterales</taxon>
        <taxon>Steroidobacteraceae</taxon>
        <taxon>Steroidobacter</taxon>
    </lineage>
</organism>
<keyword evidence="4" id="KW-1134">Transmembrane beta strand</keyword>
<evidence type="ECO:0000259" key="17">
    <source>
        <dbReference type="Pfam" id="PF22461"/>
    </source>
</evidence>
<evidence type="ECO:0000256" key="2">
    <source>
        <dbReference type="ARBA" id="ARBA00009450"/>
    </source>
</evidence>
<feature type="signal peptide" evidence="15">
    <location>
        <begin position="1"/>
        <end position="23"/>
    </location>
</feature>
<accession>A0ABS1X439</accession>
<dbReference type="InterPro" id="IPR049712">
    <property type="entry name" value="Poly_export"/>
</dbReference>
<sequence>MSRIRWVWGMLMMVVLGLQAAHAQQASYIIKPGDTLEISVWKEPDLQRQVLVRPDGAFSFPLVGEVDARGKTVADLNKLVSERLSKYISGAVVTVSVQEIKGNKIFVLGQVNKPGEFIVNPSVNIMQALSMAGGMTPFAATNDIIVLRGQGEKQTAMAFRYPEVVRGRRLETNIELIAGDIVVVP</sequence>
<evidence type="ECO:0000256" key="13">
    <source>
        <dbReference type="ARBA" id="ARBA00023237"/>
    </source>
</evidence>
<dbReference type="PANTHER" id="PTHR33619:SF3">
    <property type="entry name" value="POLYSACCHARIDE EXPORT PROTEIN GFCE-RELATED"/>
    <property type="match status" value="1"/>
</dbReference>
<evidence type="ECO:0000256" key="1">
    <source>
        <dbReference type="ARBA" id="ARBA00004571"/>
    </source>
</evidence>
<evidence type="ECO:0000256" key="11">
    <source>
        <dbReference type="ARBA" id="ARBA00023136"/>
    </source>
</evidence>
<feature type="domain" description="SLBB" evidence="17">
    <location>
        <begin position="104"/>
        <end position="184"/>
    </location>
</feature>
<evidence type="ECO:0000256" key="15">
    <source>
        <dbReference type="SAM" id="SignalP"/>
    </source>
</evidence>
<keyword evidence="12" id="KW-0564">Palmitate</keyword>
<dbReference type="Pfam" id="PF22461">
    <property type="entry name" value="SLBB_2"/>
    <property type="match status" value="1"/>
</dbReference>
<dbReference type="Gene3D" id="3.10.560.10">
    <property type="entry name" value="Outer membrane lipoprotein wza domain like"/>
    <property type="match status" value="1"/>
</dbReference>
<dbReference type="Pfam" id="PF02563">
    <property type="entry name" value="Poly_export"/>
    <property type="match status" value="1"/>
</dbReference>
<keyword evidence="7 15" id="KW-0732">Signal</keyword>
<evidence type="ECO:0000256" key="12">
    <source>
        <dbReference type="ARBA" id="ARBA00023139"/>
    </source>
</evidence>
<evidence type="ECO:0000313" key="19">
    <source>
        <dbReference type="Proteomes" id="UP000661077"/>
    </source>
</evidence>
<name>A0ABS1X439_9GAMM</name>
<keyword evidence="13" id="KW-0998">Cell outer membrane</keyword>
<dbReference type="Gene3D" id="3.30.1950.10">
    <property type="entry name" value="wza like domain"/>
    <property type="match status" value="1"/>
</dbReference>
<dbReference type="InterPro" id="IPR054765">
    <property type="entry name" value="SLBB_dom"/>
</dbReference>
<evidence type="ECO:0000256" key="8">
    <source>
        <dbReference type="ARBA" id="ARBA00023047"/>
    </source>
</evidence>
<evidence type="ECO:0000256" key="7">
    <source>
        <dbReference type="ARBA" id="ARBA00022729"/>
    </source>
</evidence>
<gene>
    <name evidence="18" type="ORF">JM946_24940</name>
</gene>
<dbReference type="InterPro" id="IPR003715">
    <property type="entry name" value="Poly_export_N"/>
</dbReference>
<keyword evidence="6" id="KW-0812">Transmembrane</keyword>
<comment type="caution">
    <text evidence="18">The sequence shown here is derived from an EMBL/GenBank/DDBJ whole genome shotgun (WGS) entry which is preliminary data.</text>
</comment>
<keyword evidence="19" id="KW-1185">Reference proteome</keyword>
<dbReference type="RefSeq" id="WP_203170097.1">
    <property type="nucleotide sequence ID" value="NZ_JAEVLS010000006.1"/>
</dbReference>
<evidence type="ECO:0000256" key="14">
    <source>
        <dbReference type="ARBA" id="ARBA00023288"/>
    </source>
</evidence>
<dbReference type="PANTHER" id="PTHR33619">
    <property type="entry name" value="POLYSACCHARIDE EXPORT PROTEIN GFCE-RELATED"/>
    <property type="match status" value="1"/>
</dbReference>
<feature type="domain" description="Polysaccharide export protein N-terminal" evidence="16">
    <location>
        <begin position="23"/>
        <end position="98"/>
    </location>
</feature>
<feature type="chain" id="PRO_5045795963" evidence="15">
    <location>
        <begin position="24"/>
        <end position="185"/>
    </location>
</feature>
<evidence type="ECO:0000256" key="5">
    <source>
        <dbReference type="ARBA" id="ARBA00022597"/>
    </source>
</evidence>
<reference evidence="18 19" key="1">
    <citation type="journal article" date="2021" name="Int. J. Syst. Evol. Microbiol.">
        <title>Steroidobacter gossypii sp. nov., isolated from soil of cotton cropping field.</title>
        <authorList>
            <person name="Huang R."/>
            <person name="Yang S."/>
            <person name="Zhen C."/>
            <person name="Liu W."/>
        </authorList>
    </citation>
    <scope>NUCLEOTIDE SEQUENCE [LARGE SCALE GENOMIC DNA]</scope>
    <source>
        <strain evidence="18 19">S1-65</strain>
    </source>
</reference>
<evidence type="ECO:0000256" key="10">
    <source>
        <dbReference type="ARBA" id="ARBA00023114"/>
    </source>
</evidence>